<dbReference type="GO" id="GO:0051287">
    <property type="term" value="F:NAD binding"/>
    <property type="evidence" value="ECO:0007669"/>
    <property type="project" value="InterPro"/>
</dbReference>
<protein>
    <submittedName>
        <fullName evidence="6">Nucleotide sugar dehydrogenase</fullName>
    </submittedName>
</protein>
<evidence type="ECO:0000313" key="6">
    <source>
        <dbReference type="EMBL" id="RAU20253.1"/>
    </source>
</evidence>
<dbReference type="Pfam" id="PF03720">
    <property type="entry name" value="UDPG_MGDP_dh_C"/>
    <property type="match status" value="1"/>
</dbReference>
<evidence type="ECO:0000313" key="7">
    <source>
        <dbReference type="Proteomes" id="UP000251075"/>
    </source>
</evidence>
<dbReference type="PIRSF" id="PIRSF500136">
    <property type="entry name" value="UDP_ManNAc_DH"/>
    <property type="match status" value="1"/>
</dbReference>
<keyword evidence="3" id="KW-0520">NAD</keyword>
<comment type="caution">
    <text evidence="6">The sequence shown here is derived from an EMBL/GenBank/DDBJ whole genome shotgun (WGS) entry which is preliminary data.</text>
</comment>
<dbReference type="InterPro" id="IPR036220">
    <property type="entry name" value="UDP-Glc/GDP-Man_DH_C_sf"/>
</dbReference>
<dbReference type="GO" id="GO:0016616">
    <property type="term" value="F:oxidoreductase activity, acting on the CH-OH group of donors, NAD or NADP as acceptor"/>
    <property type="evidence" value="ECO:0007669"/>
    <property type="project" value="InterPro"/>
</dbReference>
<evidence type="ECO:0000256" key="3">
    <source>
        <dbReference type="ARBA" id="ARBA00023027"/>
    </source>
</evidence>
<dbReference type="PANTHER" id="PTHR43491:SF2">
    <property type="entry name" value="UDP-N-ACETYL-D-MANNOSAMINE DEHYDROGENASE"/>
    <property type="match status" value="1"/>
</dbReference>
<keyword evidence="7" id="KW-1185">Reference proteome</keyword>
<sequence>MWKSGTRRHGAQQRQGGEDMKANDNVGRLCLPVDSDLRAVMQVIEAGQERICFLVESDGRLVMTVTDGDVRRALLAGKILSDPARDIHSRHPVTVPHGRDQQDSIRLLSKRIAVVPVVDAAGRVTDILRFHDAAPLSNVKSLDVAIIGMGYVGLTLGVVMADSGFSVIGYDRNPDLIAALDRLESPFFERGLDLMIHAHVGHSLQVTANPDDLQADIYIVCVGTPIDKTTKKPDTSGLEASIRTVGTRLKKDDFVILRSTVPFGYTRERVIPLLEETSGLRCGDGFKIAFCPERTIEGKALEELRRLPQIVGGFDTQSRELALRLFYENTHTVIDVGSIEAAELCKLLDNTYRDTIFAFSNQMARFAEGVGLDLHDLIRKVNLGYSRNAIPLPSPGVGGSCLSKDPYILADAFERRGLDATLLKDARAENELWPAHIRDRCQALLRRLGKDMAEATVFIMGFAFKGEPETSDLRESTTLWLLDHLRSCGVANIRGYDPVVGATELAALGIETMPPEQGFAGADIVLLMNNHRSFTHLAVLDLLNRMNKPSVFFDAWHMFDRSEIERVPGITYAGVGS</sequence>
<dbReference type="SMART" id="SM00984">
    <property type="entry name" value="UDPG_MGDP_dh_C"/>
    <property type="match status" value="1"/>
</dbReference>
<feature type="compositionally biased region" description="Basic residues" evidence="4">
    <location>
        <begin position="1"/>
        <end position="11"/>
    </location>
</feature>
<feature type="domain" description="UDP-glucose/GDP-mannose dehydrogenase C-terminal" evidence="5">
    <location>
        <begin position="458"/>
        <end position="561"/>
    </location>
</feature>
<accession>A0A364NT44</accession>
<dbReference type="InterPro" id="IPR000644">
    <property type="entry name" value="CBS_dom"/>
</dbReference>
<dbReference type="OrthoDB" id="9803238at2"/>
<dbReference type="InterPro" id="IPR017476">
    <property type="entry name" value="UDP-Glc/GDP-Man"/>
</dbReference>
<dbReference type="SUPFAM" id="SSF51735">
    <property type="entry name" value="NAD(P)-binding Rossmann-fold domains"/>
    <property type="match status" value="1"/>
</dbReference>
<dbReference type="Pfam" id="PF00571">
    <property type="entry name" value="CBS"/>
    <property type="match status" value="1"/>
</dbReference>
<dbReference type="PIRSF" id="PIRSF000124">
    <property type="entry name" value="UDPglc_GDPman_dh"/>
    <property type="match status" value="1"/>
</dbReference>
<dbReference type="EMBL" id="PGTO01000028">
    <property type="protein sequence ID" value="RAU20253.1"/>
    <property type="molecule type" value="Genomic_DNA"/>
</dbReference>
<dbReference type="SUPFAM" id="SSF54631">
    <property type="entry name" value="CBS-domain pair"/>
    <property type="match status" value="1"/>
</dbReference>
<evidence type="ECO:0000256" key="4">
    <source>
        <dbReference type="SAM" id="MobiDB-lite"/>
    </source>
</evidence>
<dbReference type="Pfam" id="PF00984">
    <property type="entry name" value="UDPG_MGDP_dh"/>
    <property type="match status" value="1"/>
</dbReference>
<organism evidence="6 7">
    <name type="scientific">Paramagnetospirillum kuznetsovii</name>
    <dbReference type="NCBI Taxonomy" id="2053833"/>
    <lineage>
        <taxon>Bacteria</taxon>
        <taxon>Pseudomonadati</taxon>
        <taxon>Pseudomonadota</taxon>
        <taxon>Alphaproteobacteria</taxon>
        <taxon>Rhodospirillales</taxon>
        <taxon>Magnetospirillaceae</taxon>
        <taxon>Paramagnetospirillum</taxon>
    </lineage>
</organism>
<dbReference type="SUPFAM" id="SSF48179">
    <property type="entry name" value="6-phosphogluconate dehydrogenase C-terminal domain-like"/>
    <property type="match status" value="1"/>
</dbReference>
<dbReference type="Proteomes" id="UP000251075">
    <property type="component" value="Unassembled WGS sequence"/>
</dbReference>
<dbReference type="AlphaFoldDB" id="A0A364NT44"/>
<reference evidence="6 7" key="1">
    <citation type="submission" date="2017-11" db="EMBL/GenBank/DDBJ databases">
        <title>Draft genome sequence of magnetotactic bacterium Magnetospirillum kuznetsovii LBB-42.</title>
        <authorList>
            <person name="Grouzdev D.S."/>
            <person name="Rysina M.S."/>
            <person name="Baslerov R.V."/>
            <person name="Koziaeva V."/>
        </authorList>
    </citation>
    <scope>NUCLEOTIDE SEQUENCE [LARGE SCALE GENOMIC DNA]</scope>
    <source>
        <strain evidence="6 7">LBB-42</strain>
    </source>
</reference>
<dbReference type="InterPro" id="IPR046342">
    <property type="entry name" value="CBS_dom_sf"/>
</dbReference>
<evidence type="ECO:0000256" key="2">
    <source>
        <dbReference type="ARBA" id="ARBA00023002"/>
    </source>
</evidence>
<gene>
    <name evidence="6" type="ORF">CU669_19295</name>
</gene>
<proteinExistence type="inferred from homology"/>
<dbReference type="Pfam" id="PF03721">
    <property type="entry name" value="UDPG_MGDP_dh_N"/>
    <property type="match status" value="1"/>
</dbReference>
<evidence type="ECO:0000259" key="5">
    <source>
        <dbReference type="SMART" id="SM00984"/>
    </source>
</evidence>
<dbReference type="GO" id="GO:0016628">
    <property type="term" value="F:oxidoreductase activity, acting on the CH-CH group of donors, NAD or NADP as acceptor"/>
    <property type="evidence" value="ECO:0007669"/>
    <property type="project" value="InterPro"/>
</dbReference>
<dbReference type="InterPro" id="IPR001732">
    <property type="entry name" value="UDP-Glc/GDP-Man_DH_N"/>
</dbReference>
<dbReference type="InterPro" id="IPR028359">
    <property type="entry name" value="UDP_ManNAc/GlcNAc_DH"/>
</dbReference>
<dbReference type="SUPFAM" id="SSF52413">
    <property type="entry name" value="UDP-glucose/GDP-mannose dehydrogenase C-terminal domain"/>
    <property type="match status" value="1"/>
</dbReference>
<dbReference type="NCBIfam" id="TIGR03026">
    <property type="entry name" value="NDP-sugDHase"/>
    <property type="match status" value="1"/>
</dbReference>
<dbReference type="InterPro" id="IPR014026">
    <property type="entry name" value="UDP-Glc/GDP-Man_DH_dimer"/>
</dbReference>
<dbReference type="InterPro" id="IPR014027">
    <property type="entry name" value="UDP-Glc/GDP-Man_DH_C"/>
</dbReference>
<name>A0A364NT44_9PROT</name>
<dbReference type="GO" id="GO:0000271">
    <property type="term" value="P:polysaccharide biosynthetic process"/>
    <property type="evidence" value="ECO:0007669"/>
    <property type="project" value="InterPro"/>
</dbReference>
<dbReference type="InterPro" id="IPR036291">
    <property type="entry name" value="NAD(P)-bd_dom_sf"/>
</dbReference>
<dbReference type="Gene3D" id="3.40.50.720">
    <property type="entry name" value="NAD(P)-binding Rossmann-like Domain"/>
    <property type="match status" value="2"/>
</dbReference>
<dbReference type="Gene3D" id="3.10.580.10">
    <property type="entry name" value="CBS-domain"/>
    <property type="match status" value="1"/>
</dbReference>
<feature type="region of interest" description="Disordered" evidence="4">
    <location>
        <begin position="1"/>
        <end position="25"/>
    </location>
</feature>
<keyword evidence="2" id="KW-0560">Oxidoreductase</keyword>
<comment type="similarity">
    <text evidence="1">Belongs to the UDP-glucose/GDP-mannose dehydrogenase family.</text>
</comment>
<dbReference type="InterPro" id="IPR008927">
    <property type="entry name" value="6-PGluconate_DH-like_C_sf"/>
</dbReference>
<evidence type="ECO:0000256" key="1">
    <source>
        <dbReference type="ARBA" id="ARBA00006601"/>
    </source>
</evidence>
<dbReference type="PANTHER" id="PTHR43491">
    <property type="entry name" value="UDP-N-ACETYL-D-MANNOSAMINE DEHYDROGENASE"/>
    <property type="match status" value="1"/>
</dbReference>